<keyword evidence="1" id="KW-1133">Transmembrane helix</keyword>
<dbReference type="Proteomes" id="UP000245380">
    <property type="component" value="Unassembled WGS sequence"/>
</dbReference>
<evidence type="ECO:0000256" key="1">
    <source>
        <dbReference type="SAM" id="Phobius"/>
    </source>
</evidence>
<dbReference type="RefSeq" id="WP_109429402.1">
    <property type="nucleotide sequence ID" value="NZ_MPDK01000002.1"/>
</dbReference>
<proteinExistence type="predicted"/>
<name>A0A2U3DBZ8_SULT2</name>
<organism evidence="2 3">
    <name type="scientific">Sulfoacidibacillus thermotolerans</name>
    <name type="common">Acidibacillus sulfuroxidans</name>
    <dbReference type="NCBI Taxonomy" id="1765684"/>
    <lineage>
        <taxon>Bacteria</taxon>
        <taxon>Bacillati</taxon>
        <taxon>Bacillota</taxon>
        <taxon>Bacilli</taxon>
        <taxon>Bacillales</taxon>
        <taxon>Alicyclobacillaceae</taxon>
        <taxon>Sulfoacidibacillus</taxon>
    </lineage>
</organism>
<feature type="transmembrane region" description="Helical" evidence="1">
    <location>
        <begin position="6"/>
        <end position="28"/>
    </location>
</feature>
<comment type="caution">
    <text evidence="2">The sequence shown here is derived from an EMBL/GenBank/DDBJ whole genome shotgun (WGS) entry which is preliminary data.</text>
</comment>
<keyword evidence="1" id="KW-0812">Transmembrane</keyword>
<gene>
    <name evidence="2" type="ORF">BM613_01580</name>
</gene>
<protein>
    <submittedName>
        <fullName evidence="2">Uncharacterized protein</fullName>
    </submittedName>
</protein>
<dbReference type="EMBL" id="MPDK01000002">
    <property type="protein sequence ID" value="PWI58809.1"/>
    <property type="molecule type" value="Genomic_DNA"/>
</dbReference>
<reference evidence="2 3" key="1">
    <citation type="submission" date="2016-11" db="EMBL/GenBank/DDBJ databases">
        <title>Comparative genomics of Acidibacillus ferroxidans species.</title>
        <authorList>
            <person name="Oliveira G."/>
            <person name="Nunes G."/>
            <person name="Oliveira R."/>
            <person name="Araujo F."/>
            <person name="Salim A."/>
            <person name="Scholte L."/>
            <person name="Morais D."/>
            <person name="Nancucheo I."/>
            <person name="Johnson D.B."/>
            <person name="Grail B."/>
            <person name="Bittencourt J."/>
            <person name="Valadares R."/>
        </authorList>
    </citation>
    <scope>NUCLEOTIDE SEQUENCE [LARGE SCALE GENOMIC DNA]</scope>
    <source>
        <strain evidence="2 3">Y002</strain>
    </source>
</reference>
<keyword evidence="1" id="KW-0472">Membrane</keyword>
<accession>A0A2U3DBZ8</accession>
<evidence type="ECO:0000313" key="3">
    <source>
        <dbReference type="Proteomes" id="UP000245380"/>
    </source>
</evidence>
<keyword evidence="3" id="KW-1185">Reference proteome</keyword>
<evidence type="ECO:0000313" key="2">
    <source>
        <dbReference type="EMBL" id="PWI58809.1"/>
    </source>
</evidence>
<sequence>MTLGEVIMALWVYSMALVVAFSSMMTSLHGMELAQSTSTGMYVCQGQLETACRELSIGERPEPLKRITLNGVSFVSQIDVETIGINLVKVRSVIYFLQLGREQKISFETLQTL</sequence>
<dbReference type="AlphaFoldDB" id="A0A2U3DBZ8"/>